<evidence type="ECO:0000313" key="2">
    <source>
        <dbReference type="EMBL" id="KAK7293620.1"/>
    </source>
</evidence>
<protein>
    <submittedName>
        <fullName evidence="2">Uncharacterized protein</fullName>
    </submittedName>
</protein>
<evidence type="ECO:0000313" key="3">
    <source>
        <dbReference type="Proteomes" id="UP001359559"/>
    </source>
</evidence>
<keyword evidence="3" id="KW-1185">Reference proteome</keyword>
<proteinExistence type="predicted"/>
<keyword evidence="1" id="KW-0472">Membrane</keyword>
<comment type="caution">
    <text evidence="2">The sequence shown here is derived from an EMBL/GenBank/DDBJ whole genome shotgun (WGS) entry which is preliminary data.</text>
</comment>
<organism evidence="2 3">
    <name type="scientific">Clitoria ternatea</name>
    <name type="common">Butterfly pea</name>
    <dbReference type="NCBI Taxonomy" id="43366"/>
    <lineage>
        <taxon>Eukaryota</taxon>
        <taxon>Viridiplantae</taxon>
        <taxon>Streptophyta</taxon>
        <taxon>Embryophyta</taxon>
        <taxon>Tracheophyta</taxon>
        <taxon>Spermatophyta</taxon>
        <taxon>Magnoliopsida</taxon>
        <taxon>eudicotyledons</taxon>
        <taxon>Gunneridae</taxon>
        <taxon>Pentapetalae</taxon>
        <taxon>rosids</taxon>
        <taxon>fabids</taxon>
        <taxon>Fabales</taxon>
        <taxon>Fabaceae</taxon>
        <taxon>Papilionoideae</taxon>
        <taxon>50 kb inversion clade</taxon>
        <taxon>NPAAA clade</taxon>
        <taxon>indigoferoid/millettioid clade</taxon>
        <taxon>Phaseoleae</taxon>
        <taxon>Clitoria</taxon>
    </lineage>
</organism>
<dbReference type="EMBL" id="JAYKXN010000004">
    <property type="protein sequence ID" value="KAK7293620.1"/>
    <property type="molecule type" value="Genomic_DNA"/>
</dbReference>
<evidence type="ECO:0000256" key="1">
    <source>
        <dbReference type="SAM" id="Phobius"/>
    </source>
</evidence>
<feature type="transmembrane region" description="Helical" evidence="1">
    <location>
        <begin position="12"/>
        <end position="35"/>
    </location>
</feature>
<gene>
    <name evidence="2" type="ORF">RJT34_16490</name>
</gene>
<dbReference type="Proteomes" id="UP001359559">
    <property type="component" value="Unassembled WGS sequence"/>
</dbReference>
<keyword evidence="1" id="KW-0812">Transmembrane</keyword>
<name>A0AAN9J7A2_CLITE</name>
<accession>A0AAN9J7A2</accession>
<sequence length="87" mass="9786">MEASVLVRGPLGIVSGTELAFLFVFIVLLVWSFAIWEKKLGTAAVEVRHSWEHMFGFPVFSNGSWLLSASTVWTHIRELHQVPSSML</sequence>
<reference evidence="2 3" key="1">
    <citation type="submission" date="2024-01" db="EMBL/GenBank/DDBJ databases">
        <title>The genomes of 5 underutilized Papilionoideae crops provide insights into root nodulation and disease resistance.</title>
        <authorList>
            <person name="Yuan L."/>
        </authorList>
    </citation>
    <scope>NUCLEOTIDE SEQUENCE [LARGE SCALE GENOMIC DNA]</scope>
    <source>
        <strain evidence="2">LY-2023</strain>
        <tissue evidence="2">Leaf</tissue>
    </source>
</reference>
<keyword evidence="1" id="KW-1133">Transmembrane helix</keyword>
<dbReference type="AlphaFoldDB" id="A0AAN9J7A2"/>